<keyword evidence="1" id="KW-0472">Membrane</keyword>
<keyword evidence="1" id="KW-0812">Transmembrane</keyword>
<feature type="transmembrane region" description="Helical" evidence="1">
    <location>
        <begin position="59"/>
        <end position="85"/>
    </location>
</feature>
<dbReference type="Proteomes" id="UP000603200">
    <property type="component" value="Unassembled WGS sequence"/>
</dbReference>
<organism evidence="2 3">
    <name type="scientific">Winogradskya humida</name>
    <dbReference type="NCBI Taxonomy" id="113566"/>
    <lineage>
        <taxon>Bacteria</taxon>
        <taxon>Bacillati</taxon>
        <taxon>Actinomycetota</taxon>
        <taxon>Actinomycetes</taxon>
        <taxon>Micromonosporales</taxon>
        <taxon>Micromonosporaceae</taxon>
        <taxon>Winogradskya</taxon>
    </lineage>
</organism>
<dbReference type="RefSeq" id="WP_203835899.1">
    <property type="nucleotide sequence ID" value="NZ_BAAATV010000003.1"/>
</dbReference>
<feature type="transmembrane region" description="Helical" evidence="1">
    <location>
        <begin position="6"/>
        <end position="22"/>
    </location>
</feature>
<gene>
    <name evidence="2" type="ORF">Ahu01nite_017420</name>
</gene>
<feature type="transmembrane region" description="Helical" evidence="1">
    <location>
        <begin position="34"/>
        <end position="53"/>
    </location>
</feature>
<reference evidence="2 3" key="1">
    <citation type="submission" date="2021-01" db="EMBL/GenBank/DDBJ databases">
        <title>Whole genome shotgun sequence of Actinoplanes humidus NBRC 14915.</title>
        <authorList>
            <person name="Komaki H."/>
            <person name="Tamura T."/>
        </authorList>
    </citation>
    <scope>NUCLEOTIDE SEQUENCE [LARGE SCALE GENOMIC DNA]</scope>
    <source>
        <strain evidence="2 3">NBRC 14915</strain>
    </source>
</reference>
<evidence type="ECO:0000313" key="2">
    <source>
        <dbReference type="EMBL" id="GIE18640.1"/>
    </source>
</evidence>
<name>A0ABQ3ZJ84_9ACTN</name>
<keyword evidence="1" id="KW-1133">Transmembrane helix</keyword>
<sequence length="110" mass="10732">MLAGHTAWAGIATFGSFAALYARDTHYRSRGRVVAAAGLGLVAAGTIGTLAALTPAPAIPAVVAVSLVGAAALIGWLIAMAGAAVDRDAPRRLAVARALRAAAAAAEAGT</sequence>
<comment type="caution">
    <text evidence="2">The sequence shown here is derived from an EMBL/GenBank/DDBJ whole genome shotgun (WGS) entry which is preliminary data.</text>
</comment>
<evidence type="ECO:0000313" key="3">
    <source>
        <dbReference type="Proteomes" id="UP000603200"/>
    </source>
</evidence>
<keyword evidence="3" id="KW-1185">Reference proteome</keyword>
<dbReference type="EMBL" id="BOMN01000022">
    <property type="protein sequence ID" value="GIE18640.1"/>
    <property type="molecule type" value="Genomic_DNA"/>
</dbReference>
<protein>
    <submittedName>
        <fullName evidence="2">Uncharacterized protein</fullName>
    </submittedName>
</protein>
<proteinExistence type="predicted"/>
<evidence type="ECO:0000256" key="1">
    <source>
        <dbReference type="SAM" id="Phobius"/>
    </source>
</evidence>
<accession>A0ABQ3ZJ84</accession>